<dbReference type="SUPFAM" id="SSF51269">
    <property type="entry name" value="AFP III-like domain"/>
    <property type="match status" value="1"/>
</dbReference>
<accession>A0A517YRK2</accession>
<dbReference type="PANTHER" id="PTHR42966">
    <property type="entry name" value="N-ACETYLNEURAMINATE SYNTHASE"/>
    <property type="match status" value="1"/>
</dbReference>
<dbReference type="SUPFAM" id="SSF51569">
    <property type="entry name" value="Aldolase"/>
    <property type="match status" value="1"/>
</dbReference>
<dbReference type="GO" id="GO:0016051">
    <property type="term" value="P:carbohydrate biosynthetic process"/>
    <property type="evidence" value="ECO:0007669"/>
    <property type="project" value="InterPro"/>
</dbReference>
<name>A0A517YRK2_9BACT</name>
<dbReference type="SMART" id="SM00858">
    <property type="entry name" value="SAF"/>
    <property type="match status" value="1"/>
</dbReference>
<dbReference type="PROSITE" id="PS50844">
    <property type="entry name" value="AFP_LIKE"/>
    <property type="match status" value="1"/>
</dbReference>
<protein>
    <submittedName>
        <fullName evidence="2">N,N'-diacetyllegionaminic acid synthase</fullName>
        <ecNumber evidence="2">2.5.1.101</ecNumber>
    </submittedName>
</protein>
<reference evidence="2 3" key="1">
    <citation type="submission" date="2019-02" db="EMBL/GenBank/DDBJ databases">
        <title>Deep-cultivation of Planctomycetes and their phenomic and genomic characterization uncovers novel biology.</title>
        <authorList>
            <person name="Wiegand S."/>
            <person name="Jogler M."/>
            <person name="Boedeker C."/>
            <person name="Pinto D."/>
            <person name="Vollmers J."/>
            <person name="Rivas-Marin E."/>
            <person name="Kohn T."/>
            <person name="Peeters S.H."/>
            <person name="Heuer A."/>
            <person name="Rast P."/>
            <person name="Oberbeckmann S."/>
            <person name="Bunk B."/>
            <person name="Jeske O."/>
            <person name="Meyerdierks A."/>
            <person name="Storesund J.E."/>
            <person name="Kallscheuer N."/>
            <person name="Luecker S."/>
            <person name="Lage O.M."/>
            <person name="Pohl T."/>
            <person name="Merkel B.J."/>
            <person name="Hornburger P."/>
            <person name="Mueller R.-W."/>
            <person name="Bruemmer F."/>
            <person name="Labrenz M."/>
            <person name="Spormann A.M."/>
            <person name="Op den Camp H."/>
            <person name="Overmann J."/>
            <person name="Amann R."/>
            <person name="Jetten M.S.M."/>
            <person name="Mascher T."/>
            <person name="Medema M.H."/>
            <person name="Devos D.P."/>
            <person name="Kaster A.-K."/>
            <person name="Ovreas L."/>
            <person name="Rohde M."/>
            <person name="Galperin M.Y."/>
            <person name="Jogler C."/>
        </authorList>
    </citation>
    <scope>NUCLEOTIDE SEQUENCE [LARGE SCALE GENOMIC DNA]</scope>
    <source>
        <strain evidence="2 3">KS4</strain>
    </source>
</reference>
<dbReference type="InterPro" id="IPR013785">
    <property type="entry name" value="Aldolase_TIM"/>
</dbReference>
<gene>
    <name evidence="2" type="primary">legI</name>
    <name evidence="2" type="ORF">KS4_08840</name>
</gene>
<dbReference type="Gene3D" id="3.90.1210.10">
    <property type="entry name" value="Antifreeze-like/N-acetylneuraminic acid synthase C-terminal domain"/>
    <property type="match status" value="1"/>
</dbReference>
<feature type="domain" description="AFP-like" evidence="1">
    <location>
        <begin position="298"/>
        <end position="355"/>
    </location>
</feature>
<proteinExistence type="predicted"/>
<dbReference type="InterPro" id="IPR006190">
    <property type="entry name" value="SAF_AFP_Neu5Ac"/>
</dbReference>
<dbReference type="InterPro" id="IPR013132">
    <property type="entry name" value="PseI/NeuA/B-like_N"/>
</dbReference>
<dbReference type="AlphaFoldDB" id="A0A517YRK2"/>
<dbReference type="PANTHER" id="PTHR42966:SF1">
    <property type="entry name" value="SIALIC ACID SYNTHASE"/>
    <property type="match status" value="1"/>
</dbReference>
<keyword evidence="2" id="KW-0808">Transferase</keyword>
<dbReference type="EMBL" id="CP036425">
    <property type="protein sequence ID" value="QDU32847.1"/>
    <property type="molecule type" value="Genomic_DNA"/>
</dbReference>
<dbReference type="RefSeq" id="WP_145075040.1">
    <property type="nucleotide sequence ID" value="NZ_CP036425.1"/>
</dbReference>
<dbReference type="GO" id="GO:0047444">
    <property type="term" value="F:N-acylneuraminate-9-phosphate synthase activity"/>
    <property type="evidence" value="ECO:0007669"/>
    <property type="project" value="TreeGrafter"/>
</dbReference>
<dbReference type="InterPro" id="IPR036732">
    <property type="entry name" value="AFP_Neu5c_C_sf"/>
</dbReference>
<organism evidence="2 3">
    <name type="scientific">Poriferisphaera corsica</name>
    <dbReference type="NCBI Taxonomy" id="2528020"/>
    <lineage>
        <taxon>Bacteria</taxon>
        <taxon>Pseudomonadati</taxon>
        <taxon>Planctomycetota</taxon>
        <taxon>Phycisphaerae</taxon>
        <taxon>Phycisphaerales</taxon>
        <taxon>Phycisphaeraceae</taxon>
        <taxon>Poriferisphaera</taxon>
    </lineage>
</organism>
<evidence type="ECO:0000313" key="2">
    <source>
        <dbReference type="EMBL" id="QDU32847.1"/>
    </source>
</evidence>
<dbReference type="Pfam" id="PF03102">
    <property type="entry name" value="NeuB"/>
    <property type="match status" value="1"/>
</dbReference>
<sequence length="355" mass="37909">MSSLKQRHIPLFIEPTAEVSQHTLIIAEIGVNHDGCPKKAVELLHAAHEAGADMVKFQLFHPDRLLSSQAQLAGYQAGKAADAYELLSSLTLSTQELTGILLEADRLGVMRAVTPFSLQDVDDLGQIGAGLVSAVKLASPDAVNGPLLSKAAGLGLPLLISTGTCELQELDYAAQMIRSHSVGGALLHCVSSYPTPLPEAGLKAIEVMRDRFGLPIGYSDHTQSVSTGAMAVCAGACVIEKHLTYDQNAAGPDHAASMEPSDFALYVKQIREAEVMMGLRFKGVREVERDVRLVSRQSVAAANVLTAGQVIESADLTVMRPGTGVPAMRFDEVIGKQIKIDKQVGELIHEEDVAW</sequence>
<dbReference type="Gene3D" id="3.20.20.70">
    <property type="entry name" value="Aldolase class I"/>
    <property type="match status" value="1"/>
</dbReference>
<evidence type="ECO:0000313" key="3">
    <source>
        <dbReference type="Proteomes" id="UP000317369"/>
    </source>
</evidence>
<evidence type="ECO:0000259" key="1">
    <source>
        <dbReference type="PROSITE" id="PS50844"/>
    </source>
</evidence>
<keyword evidence="3" id="KW-1185">Reference proteome</keyword>
<dbReference type="InterPro" id="IPR051690">
    <property type="entry name" value="PseI-like"/>
</dbReference>
<dbReference type="KEGG" id="pcor:KS4_08840"/>
<dbReference type="CDD" id="cd11615">
    <property type="entry name" value="SAF_NeuB_like"/>
    <property type="match status" value="1"/>
</dbReference>
<dbReference type="Pfam" id="PF08666">
    <property type="entry name" value="SAF"/>
    <property type="match status" value="1"/>
</dbReference>
<dbReference type="Proteomes" id="UP000317369">
    <property type="component" value="Chromosome"/>
</dbReference>
<dbReference type="EC" id="2.5.1.101" evidence="2"/>
<dbReference type="InterPro" id="IPR057736">
    <property type="entry name" value="SAF_PseI/NeuA/NeuB"/>
</dbReference>
<dbReference type="OrthoDB" id="9814210at2"/>
<dbReference type="InterPro" id="IPR013974">
    <property type="entry name" value="SAF"/>
</dbReference>